<feature type="region of interest" description="Disordered" evidence="1">
    <location>
        <begin position="1"/>
        <end position="20"/>
    </location>
</feature>
<dbReference type="EMBL" id="KN822842">
    <property type="protein sequence ID" value="KIM50007.1"/>
    <property type="molecule type" value="Genomic_DNA"/>
</dbReference>
<reference evidence="3" key="3">
    <citation type="submission" date="2015-02" db="EMBL/GenBank/DDBJ databases">
        <title>Evolutionary Origins and Diversification of the Mycorrhizal Mutualists.</title>
        <authorList>
            <consortium name="DOE Joint Genome Institute"/>
            <consortium name="Mycorrhizal Genomics Consortium"/>
            <person name="Kohler A."/>
            <person name="Kuo A."/>
            <person name="Nagy L.G."/>
            <person name="Floudas D."/>
            <person name="Copeland A."/>
            <person name="Barry K.W."/>
            <person name="Cichocki N."/>
            <person name="Veneault-Fourrey C."/>
            <person name="LaButti K."/>
            <person name="Lindquist E.A."/>
            <person name="Lipzen A."/>
            <person name="Lundell T."/>
            <person name="Morin E."/>
            <person name="Murat C."/>
            <person name="Riley R."/>
            <person name="Ohm R."/>
            <person name="Sun H."/>
            <person name="Tunlid A."/>
            <person name="Henrissat B."/>
            <person name="Grigoriev I.V."/>
            <person name="Hibbett D.S."/>
            <person name="Martin F."/>
        </authorList>
    </citation>
    <scope>NUCLEOTIDE SEQUENCE</scope>
    <source>
        <strain evidence="3">Foug A</strain>
    </source>
</reference>
<dbReference type="Proteomes" id="UP000053989">
    <property type="component" value="Unassembled WGS sequence"/>
</dbReference>
<proteinExistence type="predicted"/>
<dbReference type="OrthoDB" id="2682078at2759"/>
<sequence>MNTTRSAAPDPLLTDTQTNSPGSSADVHFFFTKIKGEDSVCKPCRCVYLLERFWTYLPRTVNANLCNHIVNHHLDTYLDEAEKNRWQIILKCVKNAFTNGYTFTTLCEMLHQPGVTMCSLPPIATTDSNHSQPSFPSTPPLTSLKAGLPPFS</sequence>
<dbReference type="AlphaFoldDB" id="A0A0C2ZA71"/>
<evidence type="ECO:0000256" key="1">
    <source>
        <dbReference type="SAM" id="MobiDB-lite"/>
    </source>
</evidence>
<protein>
    <submittedName>
        <fullName evidence="3">Uncharacterized protein</fullName>
    </submittedName>
</protein>
<evidence type="ECO:0000313" key="3">
    <source>
        <dbReference type="EMBL" id="KIM50007.1"/>
    </source>
</evidence>
<dbReference type="HOGENOM" id="CLU_072868_1_0_1"/>
<feature type="compositionally biased region" description="Low complexity" evidence="1">
    <location>
        <begin position="131"/>
        <end position="144"/>
    </location>
</feature>
<evidence type="ECO:0000313" key="4">
    <source>
        <dbReference type="Proteomes" id="UP000053989"/>
    </source>
</evidence>
<reference evidence="4" key="2">
    <citation type="submission" date="2015-01" db="EMBL/GenBank/DDBJ databases">
        <title>Evolutionary Origins and Diversification of the Mycorrhizal Mutualists.</title>
        <authorList>
            <consortium name="DOE Joint Genome Institute"/>
            <consortium name="Mycorrhizal Genomics Consortium"/>
            <person name="Kohler A."/>
            <person name="Kuo A."/>
            <person name="Nagy L.G."/>
            <person name="Floudas D."/>
            <person name="Copeland A."/>
            <person name="Barry K.W."/>
            <person name="Cichocki N."/>
            <person name="Veneault-Fourrey C."/>
            <person name="LaButti K."/>
            <person name="Lindquist E.A."/>
            <person name="Lipzen A."/>
            <person name="Lundell T."/>
            <person name="Morin E."/>
            <person name="Murat C."/>
            <person name="Riley R."/>
            <person name="Ohm R."/>
            <person name="Sun H."/>
            <person name="Tunlid A."/>
            <person name="Henrissat B."/>
            <person name="Grigoriev I.V."/>
            <person name="Hibbett D.S."/>
            <person name="Martin F."/>
        </authorList>
    </citation>
    <scope>NUCLEOTIDE SEQUENCE [LARGE SCALE GENOMIC DNA]</scope>
    <source>
        <strain evidence="4">Foug A</strain>
    </source>
</reference>
<dbReference type="EMBL" id="KN822860">
    <property type="protein sequence ID" value="KIM49997.1"/>
    <property type="molecule type" value="Genomic_DNA"/>
</dbReference>
<keyword evidence="4" id="KW-1185">Reference proteome</keyword>
<name>A0A0C2ZA71_9AGAM</name>
<reference evidence="3 4" key="1">
    <citation type="submission" date="2014-04" db="EMBL/GenBank/DDBJ databases">
        <authorList>
            <consortium name="DOE Joint Genome Institute"/>
            <person name="Kuo A."/>
            <person name="Kohler A."/>
            <person name="Nagy L.G."/>
            <person name="Floudas D."/>
            <person name="Copeland A."/>
            <person name="Barry K.W."/>
            <person name="Cichocki N."/>
            <person name="Veneault-Fourrey C."/>
            <person name="LaButti K."/>
            <person name="Lindquist E.A."/>
            <person name="Lipzen A."/>
            <person name="Lundell T."/>
            <person name="Morin E."/>
            <person name="Murat C."/>
            <person name="Sun H."/>
            <person name="Tunlid A."/>
            <person name="Henrissat B."/>
            <person name="Grigoriev I.V."/>
            <person name="Hibbett D.S."/>
            <person name="Martin F."/>
            <person name="Nordberg H.P."/>
            <person name="Cantor M.N."/>
            <person name="Hua S.X."/>
        </authorList>
    </citation>
    <scope>NUCLEOTIDE SEQUENCE [LARGE SCALE GENOMIC DNA]</scope>
    <source>
        <strain evidence="3 4">Foug A</strain>
    </source>
</reference>
<organism evidence="3 4">
    <name type="scientific">Scleroderma citrinum Foug A</name>
    <dbReference type="NCBI Taxonomy" id="1036808"/>
    <lineage>
        <taxon>Eukaryota</taxon>
        <taxon>Fungi</taxon>
        <taxon>Dikarya</taxon>
        <taxon>Basidiomycota</taxon>
        <taxon>Agaricomycotina</taxon>
        <taxon>Agaricomycetes</taxon>
        <taxon>Agaricomycetidae</taxon>
        <taxon>Boletales</taxon>
        <taxon>Sclerodermatineae</taxon>
        <taxon>Sclerodermataceae</taxon>
        <taxon>Scleroderma</taxon>
    </lineage>
</organism>
<gene>
    <name evidence="3" type="ORF">SCLCIDRAFT_34787</name>
    <name evidence="2" type="ORF">SCLCIDRAFT_34806</name>
</gene>
<accession>A0A0C2ZA71</accession>
<feature type="region of interest" description="Disordered" evidence="1">
    <location>
        <begin position="128"/>
        <end position="152"/>
    </location>
</feature>
<evidence type="ECO:0000313" key="2">
    <source>
        <dbReference type="EMBL" id="KIM49997.1"/>
    </source>
</evidence>